<gene>
    <name evidence="1" type="ORF">L5014_37730</name>
</gene>
<dbReference type="RefSeq" id="WP_238468958.1">
    <property type="nucleotide sequence ID" value="NZ_JAKLJA010000086.1"/>
</dbReference>
<proteinExistence type="predicted"/>
<protein>
    <submittedName>
        <fullName evidence="1">Uncharacterized protein</fullName>
    </submittedName>
</protein>
<keyword evidence="2" id="KW-1185">Reference proteome</keyword>
<organism evidence="1 2">
    <name type="scientific">Paraburkholderia tagetis</name>
    <dbReference type="NCBI Taxonomy" id="2913261"/>
    <lineage>
        <taxon>Bacteria</taxon>
        <taxon>Pseudomonadati</taxon>
        <taxon>Pseudomonadota</taxon>
        <taxon>Betaproteobacteria</taxon>
        <taxon>Burkholderiales</taxon>
        <taxon>Burkholderiaceae</taxon>
        <taxon>Paraburkholderia</taxon>
    </lineage>
</organism>
<dbReference type="AlphaFoldDB" id="A0A9X1UNZ4"/>
<dbReference type="EMBL" id="JAKLJA010000086">
    <property type="protein sequence ID" value="MCG5078990.1"/>
    <property type="molecule type" value="Genomic_DNA"/>
</dbReference>
<dbReference type="Proteomes" id="UP001139308">
    <property type="component" value="Unassembled WGS sequence"/>
</dbReference>
<accession>A0A9X1UNZ4</accession>
<sequence>MSRRTPLPSGLSCGLDFLIDANWSPEQALAVFELLDDLRARIWWRYCEELQALLHERRSLPSNDCINGIGGEF</sequence>
<comment type="caution">
    <text evidence="1">The sequence shown here is derived from an EMBL/GenBank/DDBJ whole genome shotgun (WGS) entry which is preliminary data.</text>
</comment>
<evidence type="ECO:0000313" key="2">
    <source>
        <dbReference type="Proteomes" id="UP001139308"/>
    </source>
</evidence>
<name>A0A9X1UNZ4_9BURK</name>
<evidence type="ECO:0000313" key="1">
    <source>
        <dbReference type="EMBL" id="MCG5078990.1"/>
    </source>
</evidence>
<reference evidence="1" key="1">
    <citation type="submission" date="2022-01" db="EMBL/GenBank/DDBJ databases">
        <title>Genome sequence and assembly of Parabukholderia sp. RG36.</title>
        <authorList>
            <person name="Chhetri G."/>
        </authorList>
    </citation>
    <scope>NUCLEOTIDE SEQUENCE</scope>
    <source>
        <strain evidence="1">RG36</strain>
    </source>
</reference>